<dbReference type="AlphaFoldDB" id="A0A0G1XF05"/>
<evidence type="ECO:0000313" key="2">
    <source>
        <dbReference type="EMBL" id="KKW29490.1"/>
    </source>
</evidence>
<dbReference type="Gene3D" id="2.130.10.10">
    <property type="entry name" value="YVTN repeat-like/Quinoprotein amine dehydrogenase"/>
    <property type="match status" value="1"/>
</dbReference>
<sequence>MPTSENDVMPSDLRDTIKTSVLKHASDDLVLTGVDGNPTPRLFDFRAILLEPRWLDAYTELFWKRFESKLPFQVCAMESAGISLVSAIVMKSITRGTPVNGLYVRKSRKKHGLMKILEGTPTKDPVILVDDLINSGRTFEKQIKVLEEHGLAVSDLYALLAFRTIDAYQFASKRGIGITTEFTLGDFDLPLEQDPSPQPLGEAFEEVWRFRAPEPSHHIVAQKSAPVIDSERIYFGTDSGTFFALEQSTGAVAWSFEVVFHPTGKGILSSPALFDGRIFFGAYDGNVYALDTKSGKKLWEYIDADWVGSSPSIAPELGLLYIGLEFGLFGKRGGIAALDMKDGSLVWQHRTSQFTHGSPLYIKEEGVVVIGSNNWILYAHDAKTGEIRWEYPTGGDIKTKAAYDSKWRLIVCGSMDGNAYVLNARNGLPVYAKTTGAGIYSIPLIHDGVVYITSLDKHVYALDLDSFNERWKFQTNGRIFASPVLAEGSLWIGSNDGCLYELDPEKGTMRSYFQATERVVNSIAYNADTKCFFVPTCANELYCLKKRPVAS</sequence>
<accession>A0A0G1XF05</accession>
<dbReference type="Gene3D" id="3.40.50.2020">
    <property type="match status" value="1"/>
</dbReference>
<dbReference type="InterPro" id="IPR000836">
    <property type="entry name" value="PRTase_dom"/>
</dbReference>
<dbReference type="InterPro" id="IPR015943">
    <property type="entry name" value="WD40/YVTN_repeat-like_dom_sf"/>
</dbReference>
<dbReference type="PANTHER" id="PTHR34512">
    <property type="entry name" value="CELL SURFACE PROTEIN"/>
    <property type="match status" value="1"/>
</dbReference>
<evidence type="ECO:0000313" key="3">
    <source>
        <dbReference type="Proteomes" id="UP000034445"/>
    </source>
</evidence>
<dbReference type="InterPro" id="IPR018391">
    <property type="entry name" value="PQQ_b-propeller_rpt"/>
</dbReference>
<dbReference type="PANTHER" id="PTHR34512:SF30">
    <property type="entry name" value="OUTER MEMBRANE PROTEIN ASSEMBLY FACTOR BAMB"/>
    <property type="match status" value="1"/>
</dbReference>
<dbReference type="InterPro" id="IPR002372">
    <property type="entry name" value="PQQ_rpt_dom"/>
</dbReference>
<comment type="caution">
    <text evidence="2">The sequence shown here is derived from an EMBL/GenBank/DDBJ whole genome shotgun (WGS) entry which is preliminary data.</text>
</comment>
<dbReference type="SUPFAM" id="SSF50998">
    <property type="entry name" value="Quinoprotein alcohol dehydrogenase-like"/>
    <property type="match status" value="1"/>
</dbReference>
<dbReference type="Proteomes" id="UP000034445">
    <property type="component" value="Unassembled WGS sequence"/>
</dbReference>
<organism evidence="2 3">
    <name type="scientific">Candidatus Kaiserbacteria bacterium GW2011_GWC2_52_8b</name>
    <dbReference type="NCBI Taxonomy" id="1618676"/>
    <lineage>
        <taxon>Bacteria</taxon>
        <taxon>Candidatus Kaiseribacteriota</taxon>
    </lineage>
</organism>
<dbReference type="Pfam" id="PF13360">
    <property type="entry name" value="PQQ_2"/>
    <property type="match status" value="2"/>
</dbReference>
<name>A0A0G1XF05_9BACT</name>
<dbReference type="CDD" id="cd06223">
    <property type="entry name" value="PRTases_typeI"/>
    <property type="match status" value="1"/>
</dbReference>
<dbReference type="InterPro" id="IPR011047">
    <property type="entry name" value="Quinoprotein_ADH-like_sf"/>
</dbReference>
<dbReference type="SMART" id="SM00564">
    <property type="entry name" value="PQQ"/>
    <property type="match status" value="6"/>
</dbReference>
<evidence type="ECO:0000259" key="1">
    <source>
        <dbReference type="Pfam" id="PF13360"/>
    </source>
</evidence>
<dbReference type="SUPFAM" id="SSF53271">
    <property type="entry name" value="PRTase-like"/>
    <property type="match status" value="1"/>
</dbReference>
<reference evidence="2 3" key="1">
    <citation type="journal article" date="2015" name="Nature">
        <title>rRNA introns, odd ribosomes, and small enigmatic genomes across a large radiation of phyla.</title>
        <authorList>
            <person name="Brown C.T."/>
            <person name="Hug L.A."/>
            <person name="Thomas B.C."/>
            <person name="Sharon I."/>
            <person name="Castelle C.J."/>
            <person name="Singh A."/>
            <person name="Wilkins M.J."/>
            <person name="Williams K.H."/>
            <person name="Banfield J.F."/>
        </authorList>
    </citation>
    <scope>NUCLEOTIDE SEQUENCE [LARGE SCALE GENOMIC DNA]</scope>
</reference>
<protein>
    <submittedName>
        <fullName evidence="2">Quinonprotein alcohol dehydrogenase</fullName>
    </submittedName>
</protein>
<dbReference type="EMBL" id="LCRF01000073">
    <property type="protein sequence ID" value="KKW29490.1"/>
    <property type="molecule type" value="Genomic_DNA"/>
</dbReference>
<feature type="domain" description="Pyrrolo-quinoline quinone repeat" evidence="1">
    <location>
        <begin position="205"/>
        <end position="353"/>
    </location>
</feature>
<proteinExistence type="predicted"/>
<dbReference type="Gene3D" id="2.140.10.10">
    <property type="entry name" value="Quinoprotein alcohol dehydrogenase-like superfamily"/>
    <property type="match status" value="1"/>
</dbReference>
<feature type="domain" description="Pyrrolo-quinoline quinone repeat" evidence="1">
    <location>
        <begin position="377"/>
        <end position="510"/>
    </location>
</feature>
<dbReference type="InterPro" id="IPR029057">
    <property type="entry name" value="PRTase-like"/>
</dbReference>
<gene>
    <name evidence="2" type="ORF">UY74_C0073G0005</name>
</gene>